<evidence type="ECO:0000313" key="2">
    <source>
        <dbReference type="Proteomes" id="UP000014680"/>
    </source>
</evidence>
<dbReference type="GO" id="GO:1990072">
    <property type="term" value="C:TRAPPIII protein complex"/>
    <property type="evidence" value="ECO:0007669"/>
    <property type="project" value="TreeGrafter"/>
</dbReference>
<dbReference type="InterPro" id="IPR011990">
    <property type="entry name" value="TPR-like_helical_dom_sf"/>
</dbReference>
<dbReference type="KEGG" id="eiv:EIN_135630"/>
<name>A0A0A1U320_ENTIV</name>
<sequence length="950" mass="107940">MSIKVESHHVRSVKKLLRYAFAPKLTFLPSKLLRLQLDETLPKIFSEASPLTLIGTTSHPVVLCSLFPDIHSIQKNKILPDSYDKKYITDWYASYRWGASVEPISDPTENTGYPIAVVLACSDTDCNGDTVSALAGLSTDEEQLVRLKSETSEKIYMCFSSKDDIKFRTQWKYTITVNINEKSSIENARKRLVDMVYEIANAKLRDLEETEQSTTGVIGLMRGFFTDAALLQEQKERSTTYRNIHMQIGDLAYSIGNYIKAIENYTKALPEFSSHLRQQNGCHEMLGYSLFMVGKSFAIHTTTAFEYFMKSSLICQNAADSDFCLAKRIGMNFGAMVKGKRWEDHFEKVIQMPNLSPLFSALIHEQIGIHWIDSCPRKSAMFLMIAANQYFSADERLGGFRCTQKETDSLALILQACDAKIKDNNTLALYPPIGVIVNSAVSTVAINEIAMFNISITNQHNSPLKIDFVRLDIESGEKSESFNIDADATTAVTVKCSFQKVGISTLQGVYVNMYNYTIFVPFADNLKVKVTPSKIPIQITVDTPTNVFTGEIVQTTLTLENIINSSLQNVVLKITPGGVVCGGVFDSPYKKFNINELNVKEKKSITVEHLVTKESEHLSFVIEAENQNYWEKEIWYSITSPLLLQSQLMGRITSAQEVDVRFEMKSNKTITLLSLRLLSKTWSNLRITNNLNKNTFSGKDAFEVRVETTQQLKLTPFDVYFNDIQTKDFSKYDHLALQYLKMEYPTILEEVVDNVCMLFWKCDENVCVSIVDFVPAILHRNNQTYPYQFVHNQLLQYSKVAQLSKHTYLLAALHTSFVGHFVQFPEKLEYNLLQPIPVAVHFFNTTKLIVHIKLFASSPLNPLVILQDMKDMPVSALWYGPIGDQCTIEPFVEKVVDLSVVFLSFGEHTLPPIYWRYAFEEHVWSDPIPLNIYLHSINLLQDVEQLGCIE</sequence>
<dbReference type="VEuPathDB" id="AmoebaDB:EIN_135630"/>
<proteinExistence type="predicted"/>
<dbReference type="PANTHER" id="PTHR12975:SF6">
    <property type="entry name" value="TRAFFICKING PROTEIN PARTICLE COMPLEX SUBUNIT 8"/>
    <property type="match status" value="1"/>
</dbReference>
<dbReference type="Gene3D" id="1.25.40.10">
    <property type="entry name" value="Tetratricopeptide repeat domain"/>
    <property type="match status" value="1"/>
</dbReference>
<accession>A0A0A1U320</accession>
<dbReference type="PANTHER" id="PTHR12975">
    <property type="entry name" value="TRANSPORT PROTEIN TRAPP"/>
    <property type="match status" value="1"/>
</dbReference>
<dbReference type="GeneID" id="14884866"/>
<dbReference type="AlphaFoldDB" id="A0A0A1U320"/>
<protein>
    <submittedName>
        <fullName evidence="1">Uncharacterized protein</fullName>
    </submittedName>
</protein>
<dbReference type="EMBL" id="KB207027">
    <property type="protein sequence ID" value="ELP85949.1"/>
    <property type="molecule type" value="Genomic_DNA"/>
</dbReference>
<gene>
    <name evidence="1" type="ORF">EIN_135630</name>
</gene>
<evidence type="ECO:0000313" key="1">
    <source>
        <dbReference type="EMBL" id="ELP85949.1"/>
    </source>
</evidence>
<reference evidence="1 2" key="1">
    <citation type="submission" date="2012-10" db="EMBL/GenBank/DDBJ databases">
        <authorList>
            <person name="Zafar N."/>
            <person name="Inman J."/>
            <person name="Hall N."/>
            <person name="Lorenzi H."/>
            <person name="Caler E."/>
        </authorList>
    </citation>
    <scope>NUCLEOTIDE SEQUENCE [LARGE SCALE GENOMIC DNA]</scope>
    <source>
        <strain evidence="1 2">IP1</strain>
    </source>
</reference>
<dbReference type="RefSeq" id="XP_004185295.1">
    <property type="nucleotide sequence ID" value="XM_004185247.1"/>
</dbReference>
<dbReference type="OrthoDB" id="203724at2759"/>
<keyword evidence="2" id="KW-1185">Reference proteome</keyword>
<dbReference type="InterPro" id="IPR024420">
    <property type="entry name" value="TRAPP_III_complex_Trs85"/>
</dbReference>
<dbReference type="Proteomes" id="UP000014680">
    <property type="component" value="Unassembled WGS sequence"/>
</dbReference>
<dbReference type="OMA" id="MNFGAMV"/>
<organism evidence="1 2">
    <name type="scientific">Entamoeba invadens IP1</name>
    <dbReference type="NCBI Taxonomy" id="370355"/>
    <lineage>
        <taxon>Eukaryota</taxon>
        <taxon>Amoebozoa</taxon>
        <taxon>Evosea</taxon>
        <taxon>Archamoebae</taxon>
        <taxon>Mastigamoebida</taxon>
        <taxon>Entamoebidae</taxon>
        <taxon>Entamoeba</taxon>
    </lineage>
</organism>